<sequence>MKKKNDGQTMKKSDLITQALKDAPKLSEEDIYQAILTFVRKSFGKYFWLNSRDINYNVIFDRTGSTDKEVAQHILGYLKDSSFCQPKENIKDKNENDIVEADMIDMMDVRDIDMDKTSHGELGLYIGLTYFKLVSNDWIVESVKDFTQKDKKETK</sequence>
<dbReference type="Proteomes" id="UP001232159">
    <property type="component" value="Segment"/>
</dbReference>
<accession>A0AAE9P5R0</accession>
<dbReference type="EMBL" id="OP534061">
    <property type="protein sequence ID" value="UYE92460.1"/>
    <property type="molecule type" value="Genomic_DNA"/>
</dbReference>
<evidence type="ECO:0000313" key="2">
    <source>
        <dbReference type="Proteomes" id="UP001232159"/>
    </source>
</evidence>
<organism evidence="1 2">
    <name type="scientific">Enterococcus phage H1</name>
    <dbReference type="NCBI Taxonomy" id="2982918"/>
    <lineage>
        <taxon>Viruses</taxon>
        <taxon>Duplodnaviria</taxon>
        <taxon>Heunggongvirae</taxon>
        <taxon>Uroviricota</taxon>
        <taxon>Caudoviricetes</taxon>
    </lineage>
</organism>
<proteinExistence type="predicted"/>
<evidence type="ECO:0000313" key="1">
    <source>
        <dbReference type="EMBL" id="UYE92460.1"/>
    </source>
</evidence>
<protein>
    <submittedName>
        <fullName evidence="1">Uncharacterized protein</fullName>
    </submittedName>
</protein>
<name>A0AAE9P5R0_9CAUD</name>
<reference evidence="1" key="1">
    <citation type="submission" date="2022-09" db="EMBL/GenBank/DDBJ databases">
        <authorList>
            <person name="Murray E."/>
            <person name="Buttimer C."/>
            <person name="Hill C."/>
        </authorList>
    </citation>
    <scope>NUCLEOTIDE SEQUENCE</scope>
</reference>
<keyword evidence="2" id="KW-1185">Reference proteome</keyword>
<gene>
    <name evidence="1" type="ORF">H1_40</name>
</gene>